<feature type="binding site" evidence="10 13">
    <location>
        <position position="66"/>
    </location>
    <ligand>
        <name>a divalent metal cation</name>
        <dbReference type="ChEBI" id="CHEBI:60240"/>
    </ligand>
</feature>
<evidence type="ECO:0000256" key="1">
    <source>
        <dbReference type="ARBA" id="ARBA00001782"/>
    </source>
</evidence>
<organism evidence="15 16">
    <name type="scientific">Lacticaseibacillus paracasei subsp. paracasei</name>
    <dbReference type="NCBI Taxonomy" id="47714"/>
    <lineage>
        <taxon>Bacteria</taxon>
        <taxon>Bacillati</taxon>
        <taxon>Bacillota</taxon>
        <taxon>Bacilli</taxon>
        <taxon>Lactobacillales</taxon>
        <taxon>Lactobacillaceae</taxon>
        <taxon>Lacticaseibacillus</taxon>
    </lineage>
</organism>
<dbReference type="EMBL" id="CP022954">
    <property type="protein sequence ID" value="QGV19491.1"/>
    <property type="molecule type" value="Genomic_DNA"/>
</dbReference>
<dbReference type="InterPro" id="IPR026019">
    <property type="entry name" value="Ribul_P_3_epim"/>
</dbReference>
<dbReference type="NCBIfam" id="NF004076">
    <property type="entry name" value="PRK05581.1-4"/>
    <property type="match status" value="1"/>
</dbReference>
<evidence type="ECO:0000313" key="15">
    <source>
        <dbReference type="EMBL" id="QGV19491.1"/>
    </source>
</evidence>
<keyword evidence="9 10" id="KW-0413">Isomerase</keyword>
<dbReference type="Gene3D" id="3.20.20.70">
    <property type="entry name" value="Aldolase class I"/>
    <property type="match status" value="1"/>
</dbReference>
<name>A0AAP9HJ78_LACPA</name>
<dbReference type="GO" id="GO:0006098">
    <property type="term" value="P:pentose-phosphate shunt"/>
    <property type="evidence" value="ECO:0007669"/>
    <property type="project" value="UniProtKB-UniRule"/>
</dbReference>
<sequence length="219" mass="23366">MSIEIAPSILSANFANLMQDIDKIKDSGIHMLHVDVMDGHFVPNITFGPQMVSDLHKATSLKLDCHLMIDNPDQFAPQFANAGGDMIMVHLEASAHIYGVLQEIKKAGAQAGLVLNPGTPVAAAKELLPLVDQVLVMTVNPGFGGQKFIPQMVNKVQELAKLRDSLGLSFNIEVDGGINDETIKDCAAAGANVFVAGSYVFGADNPVSRIEKLMSAAKQ</sequence>
<feature type="binding site" evidence="10 14">
    <location>
        <position position="66"/>
    </location>
    <ligand>
        <name>substrate</name>
    </ligand>
</feature>
<dbReference type="PROSITE" id="PS01086">
    <property type="entry name" value="RIBUL_P_3_EPIMER_2"/>
    <property type="match status" value="1"/>
</dbReference>
<dbReference type="PROSITE" id="PS01085">
    <property type="entry name" value="RIBUL_P_3_EPIMER_1"/>
    <property type="match status" value="1"/>
</dbReference>
<feature type="binding site" evidence="14">
    <location>
        <position position="177"/>
    </location>
    <ligand>
        <name>substrate</name>
    </ligand>
</feature>
<dbReference type="CDD" id="cd00429">
    <property type="entry name" value="RPE"/>
    <property type="match status" value="1"/>
</dbReference>
<comment type="cofactor">
    <cofactor evidence="5">
        <name>Fe(2+)</name>
        <dbReference type="ChEBI" id="CHEBI:29033"/>
    </cofactor>
</comment>
<evidence type="ECO:0000256" key="13">
    <source>
        <dbReference type="PIRSR" id="PIRSR001461-2"/>
    </source>
</evidence>
<keyword evidence="13" id="KW-0170">Cobalt</keyword>
<evidence type="ECO:0000256" key="3">
    <source>
        <dbReference type="ARBA" id="ARBA00001941"/>
    </source>
</evidence>
<feature type="active site" description="Proton acceptor" evidence="10 12">
    <location>
        <position position="35"/>
    </location>
</feature>
<evidence type="ECO:0000256" key="10">
    <source>
        <dbReference type="HAMAP-Rule" id="MF_02227"/>
    </source>
</evidence>
<dbReference type="InterPro" id="IPR013785">
    <property type="entry name" value="Aldolase_TIM"/>
</dbReference>
<keyword evidence="8 10" id="KW-0479">Metal-binding</keyword>
<evidence type="ECO:0000256" key="8">
    <source>
        <dbReference type="ARBA" id="ARBA00022723"/>
    </source>
</evidence>
<evidence type="ECO:0000256" key="2">
    <source>
        <dbReference type="ARBA" id="ARBA00001936"/>
    </source>
</evidence>
<dbReference type="HAMAP" id="MF_02227">
    <property type="entry name" value="RPE"/>
    <property type="match status" value="1"/>
</dbReference>
<evidence type="ECO:0000256" key="12">
    <source>
        <dbReference type="PIRSR" id="PIRSR001461-1"/>
    </source>
</evidence>
<gene>
    <name evidence="10" type="primary">rpe</name>
    <name evidence="15" type="ORF">LCAKO_3002</name>
</gene>
<feature type="binding site" evidence="10 14">
    <location>
        <position position="8"/>
    </location>
    <ligand>
        <name>substrate</name>
    </ligand>
</feature>
<dbReference type="GO" id="GO:0046872">
    <property type="term" value="F:metal ion binding"/>
    <property type="evidence" value="ECO:0007669"/>
    <property type="project" value="UniProtKB-UniRule"/>
</dbReference>
<dbReference type="InterPro" id="IPR011060">
    <property type="entry name" value="RibuloseP-bd_barrel"/>
</dbReference>
<dbReference type="Proteomes" id="UP000423274">
    <property type="component" value="Chromosome"/>
</dbReference>
<evidence type="ECO:0000256" key="11">
    <source>
        <dbReference type="PIRNR" id="PIRNR001461"/>
    </source>
</evidence>
<dbReference type="FunFam" id="3.20.20.70:FF:000004">
    <property type="entry name" value="Ribulose-phosphate 3-epimerase"/>
    <property type="match status" value="1"/>
</dbReference>
<comment type="catalytic activity">
    <reaction evidence="1 10 11">
        <text>D-ribulose 5-phosphate = D-xylulose 5-phosphate</text>
        <dbReference type="Rhea" id="RHEA:13677"/>
        <dbReference type="ChEBI" id="CHEBI:57737"/>
        <dbReference type="ChEBI" id="CHEBI:58121"/>
        <dbReference type="EC" id="5.1.3.1"/>
    </reaction>
</comment>
<reference evidence="15 16" key="1">
    <citation type="submission" date="2017-08" db="EMBL/GenBank/DDBJ databases">
        <title>Genome sequence, comparative genomics and functional analysis of the highly adhesive Lactobacillus paracasei Kobulty strain.</title>
        <authorList>
            <person name="Koryszewska-Baginska A."/>
            <person name="Grynberg M."/>
            <person name="Aleksandrzak-Piekarczyk T."/>
        </authorList>
    </citation>
    <scope>NUCLEOTIDE SEQUENCE [LARGE SCALE GENOMIC DNA]</scope>
    <source>
        <strain evidence="15 16">IBB3423</strain>
    </source>
</reference>
<evidence type="ECO:0000256" key="5">
    <source>
        <dbReference type="ARBA" id="ARBA00001954"/>
    </source>
</evidence>
<comment type="cofactor">
    <cofactor evidence="4">
        <name>Zn(2+)</name>
        <dbReference type="ChEBI" id="CHEBI:29105"/>
    </cofactor>
</comment>
<comment type="cofactor">
    <cofactor evidence="2">
        <name>Mn(2+)</name>
        <dbReference type="ChEBI" id="CHEBI:29035"/>
    </cofactor>
</comment>
<protein>
    <recommendedName>
        <fullName evidence="7 10">Ribulose-phosphate 3-epimerase</fullName>
        <ecNumber evidence="7 10">5.1.3.1</ecNumber>
    </recommendedName>
</protein>
<keyword evidence="13" id="KW-0464">Manganese</keyword>
<dbReference type="GO" id="GO:0019323">
    <property type="term" value="P:pentose catabolic process"/>
    <property type="evidence" value="ECO:0007669"/>
    <property type="project" value="UniProtKB-UniRule"/>
</dbReference>
<dbReference type="GO" id="GO:0004750">
    <property type="term" value="F:D-ribulose-phosphate 3-epimerase activity"/>
    <property type="evidence" value="ECO:0007669"/>
    <property type="project" value="UniProtKB-UniRule"/>
</dbReference>
<feature type="active site" description="Proton donor" evidence="10 12">
    <location>
        <position position="175"/>
    </location>
</feature>
<dbReference type="SUPFAM" id="SSF51366">
    <property type="entry name" value="Ribulose-phoshate binding barrel"/>
    <property type="match status" value="1"/>
</dbReference>
<dbReference type="PIRSF" id="PIRSF001461">
    <property type="entry name" value="RPE"/>
    <property type="match status" value="1"/>
</dbReference>
<dbReference type="NCBIfam" id="TIGR01163">
    <property type="entry name" value="rpe"/>
    <property type="match status" value="1"/>
</dbReference>
<dbReference type="RefSeq" id="WP_003576744.1">
    <property type="nucleotide sequence ID" value="NZ_CAKMAL010000014.1"/>
</dbReference>
<feature type="binding site" evidence="10">
    <location>
        <begin position="175"/>
        <end position="177"/>
    </location>
    <ligand>
        <name>substrate</name>
    </ligand>
</feature>
<comment type="cofactor">
    <cofactor evidence="3">
        <name>Co(2+)</name>
        <dbReference type="ChEBI" id="CHEBI:48828"/>
    </cofactor>
</comment>
<keyword evidence="13" id="KW-0862">Zinc</keyword>
<comment type="cofactor">
    <cofactor evidence="10 13">
        <name>a divalent metal cation</name>
        <dbReference type="ChEBI" id="CHEBI:60240"/>
    </cofactor>
    <text evidence="10 13">Binds 1 divalent metal cation per subunit.</text>
</comment>
<comment type="function">
    <text evidence="10">Catalyzes the reversible epimerization of D-ribulose 5-phosphate to D-xylulose 5-phosphate.</text>
</comment>
<feature type="binding site" evidence="10 14">
    <location>
        <begin position="142"/>
        <end position="145"/>
    </location>
    <ligand>
        <name>substrate</name>
    </ligand>
</feature>
<dbReference type="GO" id="GO:0005737">
    <property type="term" value="C:cytoplasm"/>
    <property type="evidence" value="ECO:0007669"/>
    <property type="project" value="UniProtKB-ARBA"/>
</dbReference>
<evidence type="ECO:0000256" key="9">
    <source>
        <dbReference type="ARBA" id="ARBA00023235"/>
    </source>
</evidence>
<evidence type="ECO:0000256" key="6">
    <source>
        <dbReference type="ARBA" id="ARBA00009541"/>
    </source>
</evidence>
<evidence type="ECO:0000256" key="7">
    <source>
        <dbReference type="ARBA" id="ARBA00013188"/>
    </source>
</evidence>
<accession>A0AAP9HJ78</accession>
<feature type="binding site" evidence="10 13">
    <location>
        <position position="33"/>
    </location>
    <ligand>
        <name>a divalent metal cation</name>
        <dbReference type="ChEBI" id="CHEBI:60240"/>
    </ligand>
</feature>
<dbReference type="InterPro" id="IPR000056">
    <property type="entry name" value="Ribul_P_3_epim-like"/>
</dbReference>
<comment type="pathway">
    <text evidence="10">Carbohydrate degradation.</text>
</comment>
<evidence type="ECO:0000256" key="4">
    <source>
        <dbReference type="ARBA" id="ARBA00001947"/>
    </source>
</evidence>
<feature type="binding site" evidence="10 13">
    <location>
        <position position="35"/>
    </location>
    <ligand>
        <name>a divalent metal cation</name>
        <dbReference type="ChEBI" id="CHEBI:60240"/>
    </ligand>
</feature>
<dbReference type="PANTHER" id="PTHR11749">
    <property type="entry name" value="RIBULOSE-5-PHOSPHATE-3-EPIMERASE"/>
    <property type="match status" value="1"/>
</dbReference>
<comment type="similarity">
    <text evidence="6 10 11">Belongs to the ribulose-phosphate 3-epimerase family.</text>
</comment>
<dbReference type="AlphaFoldDB" id="A0AAP9HJ78"/>
<keyword evidence="10 11" id="KW-0119">Carbohydrate metabolism</keyword>
<proteinExistence type="inferred from homology"/>
<evidence type="ECO:0000256" key="14">
    <source>
        <dbReference type="PIRSR" id="PIRSR001461-3"/>
    </source>
</evidence>
<feature type="binding site" evidence="10 13">
    <location>
        <position position="175"/>
    </location>
    <ligand>
        <name>a divalent metal cation</name>
        <dbReference type="ChEBI" id="CHEBI:60240"/>
    </ligand>
</feature>
<feature type="binding site" evidence="10 14">
    <location>
        <begin position="197"/>
        <end position="198"/>
    </location>
    <ligand>
        <name>substrate</name>
    </ligand>
</feature>
<dbReference type="EC" id="5.1.3.1" evidence="7 10"/>
<evidence type="ECO:0000313" key="16">
    <source>
        <dbReference type="Proteomes" id="UP000423274"/>
    </source>
</evidence>
<dbReference type="Pfam" id="PF00834">
    <property type="entry name" value="Ribul_P_3_epim"/>
    <property type="match status" value="1"/>
</dbReference>